<protein>
    <submittedName>
        <fullName evidence="1">Uncharacterized protein</fullName>
    </submittedName>
</protein>
<organism evidence="1 2">
    <name type="scientific">Hibiscus sabdariffa</name>
    <name type="common">roselle</name>
    <dbReference type="NCBI Taxonomy" id="183260"/>
    <lineage>
        <taxon>Eukaryota</taxon>
        <taxon>Viridiplantae</taxon>
        <taxon>Streptophyta</taxon>
        <taxon>Embryophyta</taxon>
        <taxon>Tracheophyta</taxon>
        <taxon>Spermatophyta</taxon>
        <taxon>Magnoliopsida</taxon>
        <taxon>eudicotyledons</taxon>
        <taxon>Gunneridae</taxon>
        <taxon>Pentapetalae</taxon>
        <taxon>rosids</taxon>
        <taxon>malvids</taxon>
        <taxon>Malvales</taxon>
        <taxon>Malvaceae</taxon>
        <taxon>Malvoideae</taxon>
        <taxon>Hibiscus</taxon>
    </lineage>
</organism>
<accession>A0ABR2A8K7</accession>
<dbReference type="EMBL" id="JBBPBM010000929">
    <property type="protein sequence ID" value="KAK8489340.1"/>
    <property type="molecule type" value="Genomic_DNA"/>
</dbReference>
<keyword evidence="2" id="KW-1185">Reference proteome</keyword>
<comment type="caution">
    <text evidence="1">The sequence shown here is derived from an EMBL/GenBank/DDBJ whole genome shotgun (WGS) entry which is preliminary data.</text>
</comment>
<dbReference type="Proteomes" id="UP001472677">
    <property type="component" value="Unassembled WGS sequence"/>
</dbReference>
<evidence type="ECO:0000313" key="2">
    <source>
        <dbReference type="Proteomes" id="UP001472677"/>
    </source>
</evidence>
<sequence>MDKLRVVRRTSLSVKQTSSCMWLKLEAKVSEHCGEGERERERGQLQRSKRFGNWQQLAQEMLIWVDVKEEEEEETKLERNGDG</sequence>
<evidence type="ECO:0000313" key="1">
    <source>
        <dbReference type="EMBL" id="KAK8489340.1"/>
    </source>
</evidence>
<reference evidence="1 2" key="1">
    <citation type="journal article" date="2024" name="G3 (Bethesda)">
        <title>Genome assembly of Hibiscus sabdariffa L. provides insights into metabolisms of medicinal natural products.</title>
        <authorList>
            <person name="Kim T."/>
        </authorList>
    </citation>
    <scope>NUCLEOTIDE SEQUENCE [LARGE SCALE GENOMIC DNA]</scope>
    <source>
        <strain evidence="1">TK-2024</strain>
        <tissue evidence="1">Old leaves</tissue>
    </source>
</reference>
<proteinExistence type="predicted"/>
<name>A0ABR2A8K7_9ROSI</name>
<gene>
    <name evidence="1" type="ORF">V6N12_055356</name>
</gene>